<evidence type="ECO:0000256" key="1">
    <source>
        <dbReference type="SAM" id="MobiDB-lite"/>
    </source>
</evidence>
<protein>
    <submittedName>
        <fullName evidence="2">Uncharacterized protein</fullName>
    </submittedName>
</protein>
<dbReference type="EMBL" id="CP073249">
    <property type="protein sequence ID" value="QUF01665.1"/>
    <property type="molecule type" value="Genomic_DNA"/>
</dbReference>
<dbReference type="Proteomes" id="UP000677152">
    <property type="component" value="Chromosome"/>
</dbReference>
<feature type="region of interest" description="Disordered" evidence="1">
    <location>
        <begin position="65"/>
        <end position="93"/>
    </location>
</feature>
<dbReference type="AlphaFoldDB" id="A0AA45R1Q0"/>
<sequence length="210" mass="21847">MGQQLSFYSAEARRPGVDDLAGLLCGPGRVLGFARGRAARLTAVLADPWRGPALVAALAERGVQAESGAPEPVGDPEPPADGQEPGAQPPVQVRTPFRTDLAPLAAHWLLAGAKVVPRGFTPHGGVLRLWALTSGRWVEPGYLLGLDPDAPDTHEPLRAALASAGLPAALLTPKSGGPALRVTGRRRLERLSELVGRAPTGVGDRTWPAA</sequence>
<gene>
    <name evidence="2" type="ORF">KCV87_19080</name>
</gene>
<reference evidence="2" key="1">
    <citation type="submission" date="2021-04" db="EMBL/GenBank/DDBJ databases">
        <title>Genomic sequence of Actinosynnema pretiosum subsp. pretiosum ATCC 31280 (C-14919).</title>
        <authorList>
            <person name="Bai L."/>
            <person name="Wang X."/>
            <person name="Xiao Y."/>
        </authorList>
    </citation>
    <scope>NUCLEOTIDE SEQUENCE</scope>
    <source>
        <strain evidence="2">ATCC 31280</strain>
    </source>
</reference>
<accession>A0AA45R1Q0</accession>
<organism evidence="2 3">
    <name type="scientific">Actinosynnema pretiosum subsp. pretiosum</name>
    <dbReference type="NCBI Taxonomy" id="103721"/>
    <lineage>
        <taxon>Bacteria</taxon>
        <taxon>Bacillati</taxon>
        <taxon>Actinomycetota</taxon>
        <taxon>Actinomycetes</taxon>
        <taxon>Pseudonocardiales</taxon>
        <taxon>Pseudonocardiaceae</taxon>
        <taxon>Actinosynnema</taxon>
    </lineage>
</organism>
<evidence type="ECO:0000313" key="3">
    <source>
        <dbReference type="Proteomes" id="UP000677152"/>
    </source>
</evidence>
<name>A0AA45R1Q0_9PSEU</name>
<proteinExistence type="predicted"/>
<evidence type="ECO:0000313" key="2">
    <source>
        <dbReference type="EMBL" id="QUF01665.1"/>
    </source>
</evidence>